<dbReference type="RefSeq" id="WP_135960258.1">
    <property type="nucleotide sequence ID" value="NZ_AQFR02000001.1"/>
</dbReference>
<proteinExistence type="predicted"/>
<evidence type="ECO:0000313" key="2">
    <source>
        <dbReference type="Proteomes" id="UP000309117"/>
    </source>
</evidence>
<organism evidence="1 2">
    <name type="scientific">Lactobacillus intestinalis</name>
    <dbReference type="NCBI Taxonomy" id="151781"/>
    <lineage>
        <taxon>Bacteria</taxon>
        <taxon>Bacillati</taxon>
        <taxon>Bacillota</taxon>
        <taxon>Bacilli</taxon>
        <taxon>Lactobacillales</taxon>
        <taxon>Lactobacillaceae</taxon>
        <taxon>Lactobacillus</taxon>
    </lineage>
</organism>
<dbReference type="Proteomes" id="UP000309117">
    <property type="component" value="Unassembled WGS sequence"/>
</dbReference>
<protein>
    <submittedName>
        <fullName evidence="1">Uncharacterized protein</fullName>
    </submittedName>
</protein>
<comment type="caution">
    <text evidence="1">The sequence shown here is derived from an EMBL/GenBank/DDBJ whole genome shotgun (WGS) entry which is preliminary data.</text>
</comment>
<reference evidence="1 2" key="1">
    <citation type="submission" date="2019-04" db="EMBL/GenBank/DDBJ databases">
        <title>Microbes associate with the intestines of laboratory mice.</title>
        <authorList>
            <person name="Navarre W."/>
            <person name="Wong E."/>
            <person name="Huang K."/>
            <person name="Tropini C."/>
            <person name="Ng K."/>
            <person name="Yu B."/>
        </authorList>
    </citation>
    <scope>NUCLEOTIDE SEQUENCE [LARGE SCALE GENOMIC DNA]</scope>
    <source>
        <strain evidence="1 2">NM61_E11</strain>
    </source>
</reference>
<gene>
    <name evidence="1" type="ORF">E5351_02200</name>
</gene>
<name>A0A4S2BPD6_9LACO</name>
<sequence>MEITINQIEKPIINYKKLNKDYILFQLNCTMKFIPKSLLNRLVQENPQILAVSYKKSKEGIWIYLLTDINNSIDVYELRAKLEKMGAQFSQLQKVDFNILKTDAILNILLCLLSSFNIVKGSNILGRLYINSSLTAQKQLTLNEVEFSKELNLQVHSRQFTKIALFKTRKDRRGDLSKFSKGGLGKSARYKIDVKHNSISQISGCYQEGENDDLYLQHPLVKNGKGSLTKFWRSDANFSRLESSIVGIEYSILNKMNEKFSEYLSKLAFKTIEVETLKDPMGQPAHRKELEASIRDIFKDKTIYIKNMTENDEKVEELLKIFSDTTQIFPATKKYKHQPESLKVKLFSPKMQNKNVPTLVLIHDIDWYDHNKKEDQYLKYKGDIVQHIAVENLNGKEVPVLLLNAVKELVIKEMLNTQSTLGWEKMVDVSNFSFYKYYPDQEVTLQYISHGDTFEIRELHPFEDIDPYRKFGLVSGNINAVECIIKDHQNGTFFEVKATDLRTIPNKNYYEALEEGRKVGRGEANLEKYLSGMVNINYYMRNQSIYYNVGEIGKGMNKTLSRASVIRKIHPINSTQATISSIDLEQLLKSMSMTWVRFKHYTVLPYPIKLLNEYYLSNIK</sequence>
<accession>A0A4S2BPD6</accession>
<evidence type="ECO:0000313" key="1">
    <source>
        <dbReference type="EMBL" id="TGY16828.1"/>
    </source>
</evidence>
<dbReference type="AlphaFoldDB" id="A0A4S2BPD6"/>
<dbReference type="EMBL" id="SRYV01000003">
    <property type="protein sequence ID" value="TGY16828.1"/>
    <property type="molecule type" value="Genomic_DNA"/>
</dbReference>